<organism evidence="1 2">
    <name type="scientific">Photobacterium sanctipauli</name>
    <dbReference type="NCBI Taxonomy" id="1342794"/>
    <lineage>
        <taxon>Bacteria</taxon>
        <taxon>Pseudomonadati</taxon>
        <taxon>Pseudomonadota</taxon>
        <taxon>Gammaproteobacteria</taxon>
        <taxon>Vibrionales</taxon>
        <taxon>Vibrionaceae</taxon>
        <taxon>Photobacterium</taxon>
    </lineage>
</organism>
<dbReference type="Proteomes" id="UP000241771">
    <property type="component" value="Unassembled WGS sequence"/>
</dbReference>
<gene>
    <name evidence="1" type="primary">phnH</name>
    <name evidence="1" type="ORF">C9I98_20095</name>
</gene>
<evidence type="ECO:0000313" key="2">
    <source>
        <dbReference type="Proteomes" id="UP000241771"/>
    </source>
</evidence>
<evidence type="ECO:0000313" key="1">
    <source>
        <dbReference type="EMBL" id="PSW16859.1"/>
    </source>
</evidence>
<dbReference type="AlphaFoldDB" id="A0A2T3NMZ7"/>
<dbReference type="Gene3D" id="3.40.50.11310">
    <property type="entry name" value="Bacterial phosphonate metabolism protein PhnH"/>
    <property type="match status" value="1"/>
</dbReference>
<dbReference type="Pfam" id="PF05845">
    <property type="entry name" value="PhnH"/>
    <property type="match status" value="1"/>
</dbReference>
<proteinExistence type="predicted"/>
<protein>
    <submittedName>
        <fullName evidence="1">Phosphonate C-P lyase system protein PhnH</fullName>
    </submittedName>
</protein>
<keyword evidence="2" id="KW-1185">Reference proteome</keyword>
<dbReference type="GO" id="GO:0019634">
    <property type="term" value="P:organic phosphonate metabolic process"/>
    <property type="evidence" value="ECO:0007669"/>
    <property type="project" value="InterPro"/>
</dbReference>
<name>A0A2T3NMZ7_9GAMM</name>
<comment type="caution">
    <text evidence="1">The sequence shown here is derived from an EMBL/GenBank/DDBJ whole genome shotgun (WGS) entry which is preliminary data.</text>
</comment>
<dbReference type="NCBIfam" id="TIGR03292">
    <property type="entry name" value="PhnH_redo"/>
    <property type="match status" value="1"/>
</dbReference>
<dbReference type="SUPFAM" id="SSF159709">
    <property type="entry name" value="PhnH-like"/>
    <property type="match status" value="1"/>
</dbReference>
<dbReference type="GO" id="GO:0016829">
    <property type="term" value="F:lyase activity"/>
    <property type="evidence" value="ECO:0007669"/>
    <property type="project" value="UniProtKB-KW"/>
</dbReference>
<dbReference type="OrthoDB" id="9814509at2"/>
<dbReference type="PIRSF" id="PIRSF020680">
    <property type="entry name" value="PhnH"/>
    <property type="match status" value="1"/>
</dbReference>
<dbReference type="InterPro" id="IPR038058">
    <property type="entry name" value="PhnH-like_sp"/>
</dbReference>
<accession>A0A2T3NMZ7</accession>
<dbReference type="EMBL" id="PYMA01000016">
    <property type="protein sequence ID" value="PSW16859.1"/>
    <property type="molecule type" value="Genomic_DNA"/>
</dbReference>
<dbReference type="InterPro" id="IPR008772">
    <property type="entry name" value="Phosphonate_metab_PhnH"/>
</dbReference>
<keyword evidence="1" id="KW-0456">Lyase</keyword>
<reference evidence="1 2" key="1">
    <citation type="submission" date="2018-01" db="EMBL/GenBank/DDBJ databases">
        <title>Whole genome sequencing of Histamine producing bacteria.</title>
        <authorList>
            <person name="Butler K."/>
        </authorList>
    </citation>
    <scope>NUCLEOTIDE SEQUENCE [LARGE SCALE GENOMIC DNA]</scope>
    <source>
        <strain evidence="1 2">DSM 100436</strain>
    </source>
</reference>
<dbReference type="RefSeq" id="WP_036832188.1">
    <property type="nucleotide sequence ID" value="NZ_JGVO01001617.1"/>
</dbReference>
<sequence length="202" mass="21852">MSHITSAFKDAVHDSQACFRRLLTAMSEPGRVVELDRCHGFGEMMPATSQVLLAMADNSTPLWLSAHLQQDAAAVENIHFHTGASTSAVESNAAFAVISQQDLQQMEQQALSFNEGDEEYPDRSTTVIIETDSVDSGASFVLSGPGIKDHTQVQLGSLPAWLQVRLCEQAEQFPLGLDFIFVSGQQAVAIPRSTSVEVAPCM</sequence>